<dbReference type="InterPro" id="IPR010982">
    <property type="entry name" value="Lambda_DNA-bd_dom_sf"/>
</dbReference>
<proteinExistence type="predicted"/>
<dbReference type="SUPFAM" id="SSF47413">
    <property type="entry name" value="lambda repressor-like DNA-binding domains"/>
    <property type="match status" value="1"/>
</dbReference>
<dbReference type="OrthoDB" id="2899891at2"/>
<dbReference type="GO" id="GO:0003677">
    <property type="term" value="F:DNA binding"/>
    <property type="evidence" value="ECO:0007669"/>
    <property type="project" value="InterPro"/>
</dbReference>
<keyword evidence="3" id="KW-1185">Reference proteome</keyword>
<evidence type="ECO:0000313" key="2">
    <source>
        <dbReference type="EMBL" id="OTN75444.1"/>
    </source>
</evidence>
<evidence type="ECO:0000259" key="1">
    <source>
        <dbReference type="PROSITE" id="PS50943"/>
    </source>
</evidence>
<evidence type="ECO:0000313" key="3">
    <source>
        <dbReference type="Proteomes" id="UP000195043"/>
    </source>
</evidence>
<dbReference type="Proteomes" id="UP000195043">
    <property type="component" value="Unassembled WGS sequence"/>
</dbReference>
<dbReference type="PROSITE" id="PS50943">
    <property type="entry name" value="HTH_CROC1"/>
    <property type="match status" value="1"/>
</dbReference>
<dbReference type="RefSeq" id="WP_086273504.1">
    <property type="nucleotide sequence ID" value="NZ_NGKU01000001.1"/>
</dbReference>
<gene>
    <name evidence="2" type="ORF">A5886_000514</name>
</gene>
<dbReference type="SMART" id="SM00530">
    <property type="entry name" value="HTH_XRE"/>
    <property type="match status" value="1"/>
</dbReference>
<name>A0A242A345_9ENTE</name>
<dbReference type="Gene3D" id="1.10.260.40">
    <property type="entry name" value="lambda repressor-like DNA-binding domains"/>
    <property type="match status" value="1"/>
</dbReference>
<dbReference type="AlphaFoldDB" id="A0A242A345"/>
<dbReference type="Pfam" id="PF13443">
    <property type="entry name" value="HTH_26"/>
    <property type="match status" value="1"/>
</dbReference>
<feature type="domain" description="HTH cro/C1-type" evidence="1">
    <location>
        <begin position="6"/>
        <end position="61"/>
    </location>
</feature>
<dbReference type="EMBL" id="NGKU01000001">
    <property type="protein sequence ID" value="OTN75444.1"/>
    <property type="molecule type" value="Genomic_DNA"/>
</dbReference>
<dbReference type="STRING" id="1834191.A5886_000514"/>
<comment type="caution">
    <text evidence="2">The sequence shown here is derived from an EMBL/GenBank/DDBJ whole genome shotgun (WGS) entry which is preliminary data.</text>
</comment>
<organism evidence="2 3">
    <name type="scientific">Candidatus Enterococcus testudinis</name>
    <dbReference type="NCBI Taxonomy" id="1834191"/>
    <lineage>
        <taxon>Bacteria</taxon>
        <taxon>Bacillati</taxon>
        <taxon>Bacillota</taxon>
        <taxon>Bacilli</taxon>
        <taxon>Lactobacillales</taxon>
        <taxon>Enterococcaceae</taxon>
        <taxon>Enterococcus</taxon>
    </lineage>
</organism>
<protein>
    <recommendedName>
        <fullName evidence="1">HTH cro/C1-type domain-containing protein</fullName>
    </recommendedName>
</protein>
<reference evidence="2 3" key="1">
    <citation type="submission" date="2017-05" db="EMBL/GenBank/DDBJ databases">
        <title>The Genome Sequence of Enterococcus sp. 8G7_MSG3316.</title>
        <authorList>
            <consortium name="The Broad Institute Genomics Platform"/>
            <consortium name="The Broad Institute Genomic Center for Infectious Diseases"/>
            <person name="Earl A."/>
            <person name="Manson A."/>
            <person name="Schwartman J."/>
            <person name="Gilmore M."/>
            <person name="Abouelleil A."/>
            <person name="Cao P."/>
            <person name="Chapman S."/>
            <person name="Cusick C."/>
            <person name="Shea T."/>
            <person name="Young S."/>
            <person name="Neafsey D."/>
            <person name="Nusbaum C."/>
            <person name="Birren B."/>
        </authorList>
    </citation>
    <scope>NUCLEOTIDE SEQUENCE [LARGE SCALE GENOMIC DNA]</scope>
    <source>
        <strain evidence="2 3">8G7_MSG3316</strain>
    </source>
</reference>
<dbReference type="InterPro" id="IPR001387">
    <property type="entry name" value="Cro/C1-type_HTH"/>
</dbReference>
<accession>A0A242A345</accession>
<sequence>MLYFKLDKIMDKRKLSINKVSSETKISRPALTAMYNNESRGVQFETLEKLMEYFKVPLEELIGDKINKNLFIFKTITSKENLVKAENGELESRDDGFVEVKPSQTLPYDAVLMENEKIGDKFSFVVYPIDNLGQSSPLLFKQEKRITTLLIAFYRADENGKKVEISDINTFLGNLNTEAAITLAQNIFNSWFSIYRLLKKESEIAFSDFLLFDIGLMGRKTRIPLIAKVEKKNKGFGILLNFDTFKKESKIQGNDKYSSSLEFKEIPGDMQIPKIEN</sequence>